<evidence type="ECO:0000313" key="2">
    <source>
        <dbReference type="Proteomes" id="UP000616769"/>
    </source>
</evidence>
<comment type="caution">
    <text evidence="1">The sequence shown here is derived from an EMBL/GenBank/DDBJ whole genome shotgun (WGS) entry which is preliminary data.</text>
</comment>
<organism evidence="1 2">
    <name type="scientific">Sarcoptes scabiei</name>
    <name type="common">Itch mite</name>
    <name type="synonym">Acarus scabiei</name>
    <dbReference type="NCBI Taxonomy" id="52283"/>
    <lineage>
        <taxon>Eukaryota</taxon>
        <taxon>Metazoa</taxon>
        <taxon>Ecdysozoa</taxon>
        <taxon>Arthropoda</taxon>
        <taxon>Chelicerata</taxon>
        <taxon>Arachnida</taxon>
        <taxon>Acari</taxon>
        <taxon>Acariformes</taxon>
        <taxon>Sarcoptiformes</taxon>
        <taxon>Astigmata</taxon>
        <taxon>Psoroptidia</taxon>
        <taxon>Sarcoptoidea</taxon>
        <taxon>Sarcoptidae</taxon>
        <taxon>Sarcoptinae</taxon>
        <taxon>Sarcoptes</taxon>
    </lineage>
</organism>
<dbReference type="VEuPathDB" id="VectorBase:SSCA005955"/>
<proteinExistence type="predicted"/>
<gene>
    <name evidence="1" type="ORF">QR98_0003170</name>
</gene>
<protein>
    <submittedName>
        <fullName evidence="1">Uncharacterized protein</fullName>
    </submittedName>
</protein>
<sequence length="66" mass="8039">MKTVPLEIKNENETQFISRRKRNPFQSLETFDKTPYEKQAKVLQMKQKCLFEKKLKFICFKLIQIN</sequence>
<accession>A0A131ZT24</accession>
<name>A0A131ZT24_SARSC</name>
<reference evidence="1 2" key="1">
    <citation type="journal article" date="2015" name="Parasit. Vectors">
        <title>Draft genome of the scabies mite.</title>
        <authorList>
            <person name="Rider S.D.Jr."/>
            <person name="Morgan M.S."/>
            <person name="Arlian L.G."/>
        </authorList>
    </citation>
    <scope>NUCLEOTIDE SEQUENCE [LARGE SCALE GENOMIC DNA]</scope>
    <source>
        <strain evidence="1">Arlian Lab</strain>
    </source>
</reference>
<dbReference type="Proteomes" id="UP000616769">
    <property type="component" value="Unassembled WGS sequence"/>
</dbReference>
<evidence type="ECO:0000313" key="1">
    <source>
        <dbReference type="EMBL" id="KPL97917.1"/>
    </source>
</evidence>
<dbReference type="AlphaFoldDB" id="A0A131ZT24"/>
<dbReference type="EMBL" id="JXLN01000411">
    <property type="protein sequence ID" value="KPL97917.1"/>
    <property type="molecule type" value="Genomic_DNA"/>
</dbReference>